<gene>
    <name evidence="2" type="ORF">SmJEL517_g04231</name>
</gene>
<feature type="region of interest" description="Disordered" evidence="1">
    <location>
        <begin position="103"/>
        <end position="127"/>
    </location>
</feature>
<organism evidence="2 3">
    <name type="scientific">Synchytrium microbalum</name>
    <dbReference type="NCBI Taxonomy" id="1806994"/>
    <lineage>
        <taxon>Eukaryota</taxon>
        <taxon>Fungi</taxon>
        <taxon>Fungi incertae sedis</taxon>
        <taxon>Chytridiomycota</taxon>
        <taxon>Chytridiomycota incertae sedis</taxon>
        <taxon>Chytridiomycetes</taxon>
        <taxon>Synchytriales</taxon>
        <taxon>Synchytriaceae</taxon>
        <taxon>Synchytrium</taxon>
    </lineage>
</organism>
<reference evidence="2 3" key="1">
    <citation type="journal article" date="2019" name="Sci. Rep.">
        <title>Comparative genomics of chytrid fungi reveal insights into the obligate biotrophic and pathogenic lifestyle of Synchytrium endobioticum.</title>
        <authorList>
            <person name="van de Vossenberg B.T.L.H."/>
            <person name="Warris S."/>
            <person name="Nguyen H.D.T."/>
            <person name="van Gent-Pelzer M.P.E."/>
            <person name="Joly D.L."/>
            <person name="van de Geest H.C."/>
            <person name="Bonants P.J.M."/>
            <person name="Smith D.S."/>
            <person name="Levesque C.A."/>
            <person name="van der Lee T.A.J."/>
        </authorList>
    </citation>
    <scope>NUCLEOTIDE SEQUENCE [LARGE SCALE GENOMIC DNA]</scope>
    <source>
        <strain evidence="2 3">JEL517</strain>
    </source>
</reference>
<accession>A0A507C5B5</accession>
<dbReference type="Pfam" id="PF14976">
    <property type="entry name" value="YPEH2ZP"/>
    <property type="match status" value="1"/>
</dbReference>
<dbReference type="Proteomes" id="UP000319731">
    <property type="component" value="Unassembled WGS sequence"/>
</dbReference>
<feature type="compositionally biased region" description="Polar residues" evidence="1">
    <location>
        <begin position="114"/>
        <end position="123"/>
    </location>
</feature>
<proteinExistence type="predicted"/>
<evidence type="ECO:0000313" key="3">
    <source>
        <dbReference type="Proteomes" id="UP000319731"/>
    </source>
</evidence>
<comment type="caution">
    <text evidence="2">The sequence shown here is derived from an EMBL/GenBank/DDBJ whole genome shotgun (WGS) entry which is preliminary data.</text>
</comment>
<protein>
    <submittedName>
        <fullName evidence="2">Uncharacterized protein</fullName>
    </submittedName>
</protein>
<dbReference type="GeneID" id="42005456"/>
<keyword evidence="3" id="KW-1185">Reference proteome</keyword>
<dbReference type="AlphaFoldDB" id="A0A507C5B5"/>
<dbReference type="EMBL" id="QEAO01000027">
    <property type="protein sequence ID" value="TPX32733.1"/>
    <property type="molecule type" value="Genomic_DNA"/>
</dbReference>
<evidence type="ECO:0000313" key="2">
    <source>
        <dbReference type="EMBL" id="TPX32733.1"/>
    </source>
</evidence>
<dbReference type="RefSeq" id="XP_031023890.1">
    <property type="nucleotide sequence ID" value="XM_031170159.1"/>
</dbReference>
<sequence>MSPPPLNNDTTRSITILQQEPLTELGNLRWLNPNVAARVQNQQPTSTNAARALFRITSIAASSPHNPSNSATTRQSSAFSPLEREALIRIQHASQLQESATQLHLQRPPERRSSLATSGNAPSNVRPAFRSKSECNWFVRTTLLETAIVEYEMLHACSGYHVTQPCSSCLTACNNGHFWMFLLSIGLCLPEL</sequence>
<evidence type="ECO:0000256" key="1">
    <source>
        <dbReference type="SAM" id="MobiDB-lite"/>
    </source>
</evidence>
<dbReference type="InterPro" id="IPR026768">
    <property type="entry name" value="YPEH2ZP"/>
</dbReference>
<name>A0A507C5B5_9FUNG</name>